<gene>
    <name evidence="1" type="ORF">POM88_051334</name>
</gene>
<keyword evidence="2" id="KW-1185">Reference proteome</keyword>
<name>A0AAD8H1Q0_9APIA</name>
<proteinExistence type="predicted"/>
<evidence type="ECO:0000313" key="1">
    <source>
        <dbReference type="EMBL" id="KAK1358078.1"/>
    </source>
</evidence>
<organism evidence="1 2">
    <name type="scientific">Heracleum sosnowskyi</name>
    <dbReference type="NCBI Taxonomy" id="360622"/>
    <lineage>
        <taxon>Eukaryota</taxon>
        <taxon>Viridiplantae</taxon>
        <taxon>Streptophyta</taxon>
        <taxon>Embryophyta</taxon>
        <taxon>Tracheophyta</taxon>
        <taxon>Spermatophyta</taxon>
        <taxon>Magnoliopsida</taxon>
        <taxon>eudicotyledons</taxon>
        <taxon>Gunneridae</taxon>
        <taxon>Pentapetalae</taxon>
        <taxon>asterids</taxon>
        <taxon>campanulids</taxon>
        <taxon>Apiales</taxon>
        <taxon>Apiaceae</taxon>
        <taxon>Apioideae</taxon>
        <taxon>apioid superclade</taxon>
        <taxon>Tordylieae</taxon>
        <taxon>Tordyliinae</taxon>
        <taxon>Heracleum</taxon>
    </lineage>
</organism>
<reference evidence="1" key="1">
    <citation type="submission" date="2023-02" db="EMBL/GenBank/DDBJ databases">
        <title>Genome of toxic invasive species Heracleum sosnowskyi carries increased number of genes despite the absence of recent whole-genome duplications.</title>
        <authorList>
            <person name="Schelkunov M."/>
            <person name="Shtratnikova V."/>
            <person name="Makarenko M."/>
            <person name="Klepikova A."/>
            <person name="Omelchenko D."/>
            <person name="Novikova G."/>
            <person name="Obukhova E."/>
            <person name="Bogdanov V."/>
            <person name="Penin A."/>
            <person name="Logacheva M."/>
        </authorList>
    </citation>
    <scope>NUCLEOTIDE SEQUENCE</scope>
    <source>
        <strain evidence="1">Hsosn_3</strain>
        <tissue evidence="1">Leaf</tissue>
    </source>
</reference>
<dbReference type="Proteomes" id="UP001237642">
    <property type="component" value="Unassembled WGS sequence"/>
</dbReference>
<dbReference type="EMBL" id="JAUIZM010000011">
    <property type="protein sequence ID" value="KAK1358078.1"/>
    <property type="molecule type" value="Genomic_DNA"/>
</dbReference>
<evidence type="ECO:0000313" key="2">
    <source>
        <dbReference type="Proteomes" id="UP001237642"/>
    </source>
</evidence>
<comment type="caution">
    <text evidence="1">The sequence shown here is derived from an EMBL/GenBank/DDBJ whole genome shotgun (WGS) entry which is preliminary data.</text>
</comment>
<reference evidence="1" key="2">
    <citation type="submission" date="2023-05" db="EMBL/GenBank/DDBJ databases">
        <authorList>
            <person name="Schelkunov M.I."/>
        </authorList>
    </citation>
    <scope>NUCLEOTIDE SEQUENCE</scope>
    <source>
        <strain evidence="1">Hsosn_3</strain>
        <tissue evidence="1">Leaf</tissue>
    </source>
</reference>
<dbReference type="AlphaFoldDB" id="A0AAD8H1Q0"/>
<protein>
    <submittedName>
        <fullName evidence="1">Uncharacterized protein</fullName>
    </submittedName>
</protein>
<sequence length="144" mass="16001">MINTSKHDGSSSHSSSSFASNLSSRLIPINLQYCSWCIHVFWPHPALMIFVWISHLNELPSPPSSQRMNPLRPIDINSCADLPAEVRKEVAIRTEDTCGTCVKHALVGEINSSFGRTVAKILATIRRRRCYLASVKGEEGKVQP</sequence>
<accession>A0AAD8H1Q0</accession>